<gene>
    <name evidence="2" type="ORF">SISSUDRAFT_719340</name>
</gene>
<proteinExistence type="predicted"/>
<reference evidence="2 3" key="1">
    <citation type="journal article" date="2016" name="Mol. Biol. Evol.">
        <title>Comparative Genomics of Early-Diverging Mushroom-Forming Fungi Provides Insights into the Origins of Lignocellulose Decay Capabilities.</title>
        <authorList>
            <person name="Nagy L.G."/>
            <person name="Riley R."/>
            <person name="Tritt A."/>
            <person name="Adam C."/>
            <person name="Daum C."/>
            <person name="Floudas D."/>
            <person name="Sun H."/>
            <person name="Yadav J.S."/>
            <person name="Pangilinan J."/>
            <person name="Larsson K.H."/>
            <person name="Matsuura K."/>
            <person name="Barry K."/>
            <person name="Labutti K."/>
            <person name="Kuo R."/>
            <person name="Ohm R.A."/>
            <person name="Bhattacharya S.S."/>
            <person name="Shirouzu T."/>
            <person name="Yoshinaga Y."/>
            <person name="Martin F.M."/>
            <person name="Grigoriev I.V."/>
            <person name="Hibbett D.S."/>
        </authorList>
    </citation>
    <scope>NUCLEOTIDE SEQUENCE [LARGE SCALE GENOMIC DNA]</scope>
    <source>
        <strain evidence="2 3">HHB10207 ss-3</strain>
    </source>
</reference>
<feature type="region of interest" description="Disordered" evidence="1">
    <location>
        <begin position="1"/>
        <end position="193"/>
    </location>
</feature>
<protein>
    <submittedName>
        <fullName evidence="2">Uncharacterized protein</fullName>
    </submittedName>
</protein>
<dbReference type="AlphaFoldDB" id="A0A166DNB2"/>
<name>A0A166DNB2_9AGAM</name>
<evidence type="ECO:0000313" key="3">
    <source>
        <dbReference type="Proteomes" id="UP000076798"/>
    </source>
</evidence>
<dbReference type="Proteomes" id="UP000076798">
    <property type="component" value="Unassembled WGS sequence"/>
</dbReference>
<dbReference type="EMBL" id="KV428058">
    <property type="protein sequence ID" value="KZT38719.1"/>
    <property type="molecule type" value="Genomic_DNA"/>
</dbReference>
<keyword evidence="3" id="KW-1185">Reference proteome</keyword>
<feature type="compositionally biased region" description="Low complexity" evidence="1">
    <location>
        <begin position="23"/>
        <end position="50"/>
    </location>
</feature>
<organism evidence="2 3">
    <name type="scientific">Sistotremastrum suecicum HHB10207 ss-3</name>
    <dbReference type="NCBI Taxonomy" id="1314776"/>
    <lineage>
        <taxon>Eukaryota</taxon>
        <taxon>Fungi</taxon>
        <taxon>Dikarya</taxon>
        <taxon>Basidiomycota</taxon>
        <taxon>Agaricomycotina</taxon>
        <taxon>Agaricomycetes</taxon>
        <taxon>Sistotremastrales</taxon>
        <taxon>Sistotremastraceae</taxon>
        <taxon>Sistotremastrum</taxon>
    </lineage>
</organism>
<evidence type="ECO:0000313" key="2">
    <source>
        <dbReference type="EMBL" id="KZT38719.1"/>
    </source>
</evidence>
<accession>A0A166DNB2</accession>
<sequence length="193" mass="20355">MDSPKEKAAAAVSSLRSKFEQLAASASHSSPPSHSPTARPSPSPLTSSRRIFSGPDSSRLAPSPDVHVVHSPSPTGSRSRSHSVTDHSPTLAVEDGHGAQPHAELRHSPSLNFESVKEANGSGKAPMAEQALKRPPPPPPPTYGVRRHAQGNGSLRKPGQLPARPPSVHKVWPAIDDDERASDKTPPPVPLAR</sequence>
<evidence type="ECO:0000256" key="1">
    <source>
        <dbReference type="SAM" id="MobiDB-lite"/>
    </source>
</evidence>